<dbReference type="PANTHER" id="PTHR48090:SF7">
    <property type="entry name" value="RFBJ PROTEIN"/>
    <property type="match status" value="1"/>
</dbReference>
<dbReference type="InterPro" id="IPR029044">
    <property type="entry name" value="Nucleotide-diphossugar_trans"/>
</dbReference>
<dbReference type="Pfam" id="PF00535">
    <property type="entry name" value="Glycos_transf_2"/>
    <property type="match status" value="1"/>
</dbReference>
<keyword evidence="2" id="KW-0808">Transferase</keyword>
<dbReference type="InterPro" id="IPR050256">
    <property type="entry name" value="Glycosyltransferase_2"/>
</dbReference>
<reference evidence="2" key="1">
    <citation type="submission" date="2013-08" db="EMBL/GenBank/DDBJ databases">
        <authorList>
            <person name="Mendez C."/>
            <person name="Richter M."/>
            <person name="Ferrer M."/>
            <person name="Sanchez J."/>
        </authorList>
    </citation>
    <scope>NUCLEOTIDE SEQUENCE</scope>
</reference>
<comment type="caution">
    <text evidence="2">The sequence shown here is derived from an EMBL/GenBank/DDBJ whole genome shotgun (WGS) entry which is preliminary data.</text>
</comment>
<dbReference type="CDD" id="cd04179">
    <property type="entry name" value="DPM_DPG-synthase_like"/>
    <property type="match status" value="1"/>
</dbReference>
<evidence type="ECO:0000313" key="2">
    <source>
        <dbReference type="EMBL" id="EQD48310.1"/>
    </source>
</evidence>
<feature type="domain" description="Glycosyltransferase 2-like" evidence="1">
    <location>
        <begin position="12"/>
        <end position="130"/>
    </location>
</feature>
<dbReference type="AlphaFoldDB" id="T1B1T2"/>
<proteinExistence type="predicted"/>
<organism evidence="2">
    <name type="scientific">mine drainage metagenome</name>
    <dbReference type="NCBI Taxonomy" id="410659"/>
    <lineage>
        <taxon>unclassified sequences</taxon>
        <taxon>metagenomes</taxon>
        <taxon>ecological metagenomes</taxon>
    </lineage>
</organism>
<reference evidence="2" key="2">
    <citation type="journal article" date="2014" name="ISME J.">
        <title>Microbial stratification in low pH oxic and suboxic macroscopic growths along an acid mine drainage.</title>
        <authorList>
            <person name="Mendez-Garcia C."/>
            <person name="Mesa V."/>
            <person name="Sprenger R.R."/>
            <person name="Richter M."/>
            <person name="Diez M.S."/>
            <person name="Solano J."/>
            <person name="Bargiela R."/>
            <person name="Golyshina O.V."/>
            <person name="Manteca A."/>
            <person name="Ramos J.L."/>
            <person name="Gallego J.R."/>
            <person name="Llorente I."/>
            <person name="Martins Dos Santos V.A."/>
            <person name="Jensen O.N."/>
            <person name="Pelaez A.I."/>
            <person name="Sanchez J."/>
            <person name="Ferrer M."/>
        </authorList>
    </citation>
    <scope>NUCLEOTIDE SEQUENCE</scope>
</reference>
<evidence type="ECO:0000259" key="1">
    <source>
        <dbReference type="Pfam" id="PF00535"/>
    </source>
</evidence>
<sequence>VDHMYKDKTLNVIMPVYNEGKTAYSIITRVLSQRSVDRLIIVYDKSTDNTLAEIKRAITGSKKAVLIYSDKKLGKGHAVKEGMKGVKKGLVLIQDADEEYYPEDYHKLLEAFDKRHPVFGRRAEYLGHSYMLGIAAARVHTILFNILYGQSLKDINTCYKLFDVSMLNGMKFKEEGWAIDHEIATRLAKNGYNIIEVPIRYKGRTFEEGKKVGPKAALEDVVYLIKVRFTK</sequence>
<dbReference type="EC" id="2.-.-.-" evidence="2"/>
<dbReference type="InterPro" id="IPR001173">
    <property type="entry name" value="Glyco_trans_2-like"/>
</dbReference>
<name>T1B1T2_9ZZZZ</name>
<dbReference type="GO" id="GO:0016740">
    <property type="term" value="F:transferase activity"/>
    <property type="evidence" value="ECO:0007669"/>
    <property type="project" value="UniProtKB-KW"/>
</dbReference>
<dbReference type="EMBL" id="AUZZ01005770">
    <property type="protein sequence ID" value="EQD48310.1"/>
    <property type="molecule type" value="Genomic_DNA"/>
</dbReference>
<dbReference type="Gene3D" id="3.90.550.10">
    <property type="entry name" value="Spore Coat Polysaccharide Biosynthesis Protein SpsA, Chain A"/>
    <property type="match status" value="1"/>
</dbReference>
<dbReference type="SUPFAM" id="SSF53448">
    <property type="entry name" value="Nucleotide-diphospho-sugar transferases"/>
    <property type="match status" value="1"/>
</dbReference>
<feature type="non-terminal residue" evidence="2">
    <location>
        <position position="1"/>
    </location>
</feature>
<protein>
    <submittedName>
        <fullName evidence="2">Glycosyl transferase family 2</fullName>
        <ecNumber evidence="2">2.-.-.-</ecNumber>
    </submittedName>
</protein>
<accession>T1B1T2</accession>
<dbReference type="PANTHER" id="PTHR48090">
    <property type="entry name" value="UNDECAPRENYL-PHOSPHATE 4-DEOXY-4-FORMAMIDO-L-ARABINOSE TRANSFERASE-RELATED"/>
    <property type="match status" value="1"/>
</dbReference>
<gene>
    <name evidence="2" type="ORF">B2A_08020</name>
</gene>